<dbReference type="PANTHER" id="PTHR33470">
    <property type="entry name" value="OS01G0164075 PROTEIN"/>
    <property type="match status" value="1"/>
</dbReference>
<keyword evidence="4" id="KW-1185">Reference proteome</keyword>
<dbReference type="PANTHER" id="PTHR33470:SF22">
    <property type="entry name" value="POLLEN OLE E 1 ALLERGEN AND EXTENSIN FAMILY PROTEIN"/>
    <property type="match status" value="1"/>
</dbReference>
<organism evidence="3 4">
    <name type="scientific">Zingiber officinale</name>
    <name type="common">Ginger</name>
    <name type="synonym">Amomum zingiber</name>
    <dbReference type="NCBI Taxonomy" id="94328"/>
    <lineage>
        <taxon>Eukaryota</taxon>
        <taxon>Viridiplantae</taxon>
        <taxon>Streptophyta</taxon>
        <taxon>Embryophyta</taxon>
        <taxon>Tracheophyta</taxon>
        <taxon>Spermatophyta</taxon>
        <taxon>Magnoliopsida</taxon>
        <taxon>Liliopsida</taxon>
        <taxon>Zingiberales</taxon>
        <taxon>Zingiberaceae</taxon>
        <taxon>Zingiber</taxon>
    </lineage>
</organism>
<dbReference type="Proteomes" id="UP000734854">
    <property type="component" value="Unassembled WGS sequence"/>
</dbReference>
<evidence type="ECO:0000256" key="1">
    <source>
        <dbReference type="ARBA" id="ARBA00022729"/>
    </source>
</evidence>
<sequence length="185" mass="20077">MASVISSILGRQLCLVLEFLILSIALCPTNANATAAPAPPPAQLPVSSNFTMAAEGVVYCRCYLPGYVPSLDAAPLRGVVVLLRCNGGVTSSVVNVRGVTDRQGYFYLQTQLRSKYLARYCRVFVVSSPVRTCTVPQQYKEPRRGKRDSSRGISLIFEKKLSDGIVLYSGGFIELGPSKSTACRY</sequence>
<feature type="chain" id="PRO_5035248053" description="Pollen Ole e 1 allergen and extensin family protein" evidence="2">
    <location>
        <begin position="32"/>
        <end position="185"/>
    </location>
</feature>
<evidence type="ECO:0000313" key="3">
    <source>
        <dbReference type="EMBL" id="KAG6537674.1"/>
    </source>
</evidence>
<gene>
    <name evidence="3" type="ORF">ZIOFF_002769</name>
</gene>
<name>A0A8J5LSZ7_ZINOF</name>
<dbReference type="Pfam" id="PF01190">
    <property type="entry name" value="Pollen_Ole_e_1"/>
    <property type="match status" value="1"/>
</dbReference>
<evidence type="ECO:0000256" key="2">
    <source>
        <dbReference type="SAM" id="SignalP"/>
    </source>
</evidence>
<accession>A0A8J5LSZ7</accession>
<keyword evidence="1 2" id="KW-0732">Signal</keyword>
<reference evidence="3 4" key="1">
    <citation type="submission" date="2020-08" db="EMBL/GenBank/DDBJ databases">
        <title>Plant Genome Project.</title>
        <authorList>
            <person name="Zhang R.-G."/>
        </authorList>
    </citation>
    <scope>NUCLEOTIDE SEQUENCE [LARGE SCALE GENOMIC DNA]</scope>
    <source>
        <tissue evidence="3">Rhizome</tissue>
    </source>
</reference>
<evidence type="ECO:0000313" key="4">
    <source>
        <dbReference type="Proteomes" id="UP000734854"/>
    </source>
</evidence>
<dbReference type="OrthoDB" id="665669at2759"/>
<dbReference type="GO" id="GO:0071944">
    <property type="term" value="C:cell periphery"/>
    <property type="evidence" value="ECO:0007669"/>
    <property type="project" value="TreeGrafter"/>
</dbReference>
<feature type="signal peptide" evidence="2">
    <location>
        <begin position="1"/>
        <end position="31"/>
    </location>
</feature>
<dbReference type="EMBL" id="JACMSC010000001">
    <property type="protein sequence ID" value="KAG6537674.1"/>
    <property type="molecule type" value="Genomic_DNA"/>
</dbReference>
<proteinExistence type="predicted"/>
<comment type="caution">
    <text evidence="3">The sequence shown here is derived from an EMBL/GenBank/DDBJ whole genome shotgun (WGS) entry which is preliminary data.</text>
</comment>
<protein>
    <recommendedName>
        <fullName evidence="5">Pollen Ole e 1 allergen and extensin family protein</fullName>
    </recommendedName>
</protein>
<dbReference type="AlphaFoldDB" id="A0A8J5LSZ7"/>
<evidence type="ECO:0008006" key="5">
    <source>
        <dbReference type="Google" id="ProtNLM"/>
    </source>
</evidence>